<evidence type="ECO:0000256" key="1">
    <source>
        <dbReference type="SAM" id="Phobius"/>
    </source>
</evidence>
<reference evidence="2 5" key="2">
    <citation type="submission" date="2019-07" db="EMBL/GenBank/DDBJ databases">
        <title>Whole genome shotgun sequence of Halolactibacillus halophilus NBRC 100868.</title>
        <authorList>
            <person name="Hosoyama A."/>
            <person name="Uohara A."/>
            <person name="Ohji S."/>
            <person name="Ichikawa N."/>
        </authorList>
    </citation>
    <scope>NUCLEOTIDE SEQUENCE [LARGE SCALE GENOMIC DNA]</scope>
    <source>
        <strain evidence="2 5">NBRC 100868</strain>
    </source>
</reference>
<evidence type="ECO:0000313" key="3">
    <source>
        <dbReference type="EMBL" id="SFP07255.1"/>
    </source>
</evidence>
<protein>
    <submittedName>
        <fullName evidence="3">Uncharacterized protein</fullName>
    </submittedName>
</protein>
<dbReference type="OrthoDB" id="2665924at2"/>
<keyword evidence="1" id="KW-0812">Transmembrane</keyword>
<dbReference type="EMBL" id="BJWI01000023">
    <property type="protein sequence ID" value="GEM02078.1"/>
    <property type="molecule type" value="Genomic_DNA"/>
</dbReference>
<feature type="transmembrane region" description="Helical" evidence="1">
    <location>
        <begin position="65"/>
        <end position="87"/>
    </location>
</feature>
<proteinExistence type="predicted"/>
<dbReference type="AlphaFoldDB" id="A0A1I5MCH1"/>
<gene>
    <name evidence="2" type="ORF">HHA03_16100</name>
    <name evidence="3" type="ORF">SAMN05421839_10525</name>
</gene>
<reference evidence="3 4" key="1">
    <citation type="submission" date="2016-10" db="EMBL/GenBank/DDBJ databases">
        <authorList>
            <person name="de Groot N.N."/>
        </authorList>
    </citation>
    <scope>NUCLEOTIDE SEQUENCE [LARGE SCALE GENOMIC DNA]</scope>
    <source>
        <strain evidence="3 4">DSM 17073</strain>
    </source>
</reference>
<sequence>MNKRTRIVSWSLSAIVLIWIIEFYFASLFAYWRVLPSVLFAWPIIIFNIYCALKIPVDKSKFYRWLSLTTPILLAVILIIPTIQVLLAKEEKVMTTSSPDASYTVDIYEKSNPKVLVAERKGPLWFKQHLYVERNFDHVTVEWVTSHQLQINQHIIDLRKAGHIQ</sequence>
<keyword evidence="1" id="KW-1133">Transmembrane helix</keyword>
<evidence type="ECO:0000313" key="2">
    <source>
        <dbReference type="EMBL" id="GEM02078.1"/>
    </source>
</evidence>
<organism evidence="3 4">
    <name type="scientific">Halolactibacillus halophilus</name>
    <dbReference type="NCBI Taxonomy" id="306540"/>
    <lineage>
        <taxon>Bacteria</taxon>
        <taxon>Bacillati</taxon>
        <taxon>Bacillota</taxon>
        <taxon>Bacilli</taxon>
        <taxon>Bacillales</taxon>
        <taxon>Bacillaceae</taxon>
        <taxon>Halolactibacillus</taxon>
    </lineage>
</organism>
<dbReference type="EMBL" id="FOXC01000005">
    <property type="protein sequence ID" value="SFP07255.1"/>
    <property type="molecule type" value="Genomic_DNA"/>
</dbReference>
<dbReference type="Proteomes" id="UP000242243">
    <property type="component" value="Unassembled WGS sequence"/>
</dbReference>
<feature type="transmembrane region" description="Helical" evidence="1">
    <location>
        <begin position="7"/>
        <end position="25"/>
    </location>
</feature>
<name>A0A1I5MCH1_9BACI</name>
<keyword evidence="5" id="KW-1185">Reference proteome</keyword>
<keyword evidence="1" id="KW-0472">Membrane</keyword>
<dbReference type="RefSeq" id="WP_089830290.1">
    <property type="nucleotide sequence ID" value="NZ_BJWI01000023.1"/>
</dbReference>
<dbReference type="Proteomes" id="UP000321547">
    <property type="component" value="Unassembled WGS sequence"/>
</dbReference>
<evidence type="ECO:0000313" key="5">
    <source>
        <dbReference type="Proteomes" id="UP000321547"/>
    </source>
</evidence>
<feature type="transmembrane region" description="Helical" evidence="1">
    <location>
        <begin position="31"/>
        <end position="53"/>
    </location>
</feature>
<evidence type="ECO:0000313" key="4">
    <source>
        <dbReference type="Proteomes" id="UP000242243"/>
    </source>
</evidence>
<accession>A0A1I5MCH1</accession>